<dbReference type="Gene3D" id="2.40.50.40">
    <property type="match status" value="1"/>
</dbReference>
<evidence type="ECO:0000313" key="3">
    <source>
        <dbReference type="WBParaSite" id="jg7675.2"/>
    </source>
</evidence>
<feature type="domain" description="Chromo" evidence="1">
    <location>
        <begin position="22"/>
        <end position="67"/>
    </location>
</feature>
<dbReference type="SUPFAM" id="SSF54160">
    <property type="entry name" value="Chromo domain-like"/>
    <property type="match status" value="1"/>
</dbReference>
<dbReference type="CDD" id="cd00024">
    <property type="entry name" value="CD_CSD"/>
    <property type="match status" value="1"/>
</dbReference>
<dbReference type="Proteomes" id="UP000887574">
    <property type="component" value="Unplaced"/>
</dbReference>
<keyword evidence="2" id="KW-1185">Reference proteome</keyword>
<dbReference type="InterPro" id="IPR023780">
    <property type="entry name" value="Chromo_domain"/>
</dbReference>
<protein>
    <submittedName>
        <fullName evidence="3">Chromo domain-containing protein</fullName>
    </submittedName>
</protein>
<dbReference type="InterPro" id="IPR016197">
    <property type="entry name" value="Chromo-like_dom_sf"/>
</dbReference>
<dbReference type="SMART" id="SM00298">
    <property type="entry name" value="CHROMO"/>
    <property type="match status" value="2"/>
</dbReference>
<evidence type="ECO:0000259" key="1">
    <source>
        <dbReference type="PROSITE" id="PS50013"/>
    </source>
</evidence>
<dbReference type="AlphaFoldDB" id="A0A915ELU0"/>
<dbReference type="WBParaSite" id="jg7675.2">
    <property type="protein sequence ID" value="jg7675.2"/>
    <property type="gene ID" value="jg7675"/>
</dbReference>
<sequence>MPNSRKKPNSSGNRLASRNNQYAVEKILDKKYDHDTETTMYLLKWEGYDDYFNSWQNEKELTSCEDLSKSSTKDVCKRSQNYKKVVEEDSYRHVAVSPSSSDYIGLTSPFEEKHELRTHVISPRRLRSGMSRAIRDSSLSRISQAPSVFTGASPSKTNVGCKSGSISNKSTSYIQREICDISSMSGEEDEESDTDYVWDPDRVFRGWEVERILFLKLDEIEKSLPKYAIVKFKYFKYAQQILLSEVQEKALKHLIRFLKELKADKVDSRAKGW</sequence>
<accession>A0A915ELU0</accession>
<name>A0A915ELU0_9BILA</name>
<proteinExistence type="predicted"/>
<dbReference type="PROSITE" id="PS50013">
    <property type="entry name" value="CHROMO_2"/>
    <property type="match status" value="1"/>
</dbReference>
<reference evidence="3" key="1">
    <citation type="submission" date="2022-11" db="UniProtKB">
        <authorList>
            <consortium name="WormBaseParasite"/>
        </authorList>
    </citation>
    <scope>IDENTIFICATION</scope>
</reference>
<evidence type="ECO:0000313" key="2">
    <source>
        <dbReference type="Proteomes" id="UP000887574"/>
    </source>
</evidence>
<dbReference type="Pfam" id="PF00385">
    <property type="entry name" value="Chromo"/>
    <property type="match status" value="1"/>
</dbReference>
<organism evidence="2 3">
    <name type="scientific">Ditylenchus dipsaci</name>
    <dbReference type="NCBI Taxonomy" id="166011"/>
    <lineage>
        <taxon>Eukaryota</taxon>
        <taxon>Metazoa</taxon>
        <taxon>Ecdysozoa</taxon>
        <taxon>Nematoda</taxon>
        <taxon>Chromadorea</taxon>
        <taxon>Rhabditida</taxon>
        <taxon>Tylenchina</taxon>
        <taxon>Tylenchomorpha</taxon>
        <taxon>Sphaerularioidea</taxon>
        <taxon>Anguinidae</taxon>
        <taxon>Anguininae</taxon>
        <taxon>Ditylenchus</taxon>
    </lineage>
</organism>
<dbReference type="InterPro" id="IPR000953">
    <property type="entry name" value="Chromo/chromo_shadow_dom"/>
</dbReference>